<dbReference type="KEGG" id="span:AWL63_23510"/>
<feature type="domain" description="Tyr recombinase" evidence="6">
    <location>
        <begin position="171"/>
        <end position="374"/>
    </location>
</feature>
<dbReference type="InterPro" id="IPR050090">
    <property type="entry name" value="Tyrosine_recombinase_XerCD"/>
</dbReference>
<keyword evidence="9" id="KW-1185">Reference proteome</keyword>
<dbReference type="InterPro" id="IPR010998">
    <property type="entry name" value="Integrase_recombinase_N"/>
</dbReference>
<proteinExistence type="inferred from homology"/>
<name>A0A1B3ZIQ0_9SPHN</name>
<dbReference type="PANTHER" id="PTHR30349">
    <property type="entry name" value="PHAGE INTEGRASE-RELATED"/>
    <property type="match status" value="1"/>
</dbReference>
<evidence type="ECO:0000313" key="8">
    <source>
        <dbReference type="EMBL" id="AOH87303.1"/>
    </source>
</evidence>
<keyword evidence="4" id="KW-0233">DNA recombination</keyword>
<evidence type="ECO:0000259" key="7">
    <source>
        <dbReference type="PROSITE" id="PS51900"/>
    </source>
</evidence>
<dbReference type="PROSITE" id="PS51898">
    <property type="entry name" value="TYR_RECOMBINASE"/>
    <property type="match status" value="1"/>
</dbReference>
<geneLocation type="plasmid" evidence="9"/>
<accession>A0A1B3ZIQ0</accession>
<dbReference type="PANTHER" id="PTHR30349:SF64">
    <property type="entry name" value="PROPHAGE INTEGRASE INTD-RELATED"/>
    <property type="match status" value="1"/>
</dbReference>
<dbReference type="InterPro" id="IPR011010">
    <property type="entry name" value="DNA_brk_join_enz"/>
</dbReference>
<evidence type="ECO:0000256" key="3">
    <source>
        <dbReference type="ARBA" id="ARBA00023125"/>
    </source>
</evidence>
<reference evidence="8 9" key="1">
    <citation type="submission" date="2016-01" db="EMBL/GenBank/DDBJ databases">
        <title>Complete genome and mega plasmid sequence of Sphingomonas panacis DCY99 elicits systemic resistance in rice to Xanthomonas oryzae.</title>
        <authorList>
            <person name="Kim Y.J."/>
            <person name="Yang D.C."/>
            <person name="Sing P."/>
        </authorList>
    </citation>
    <scope>NUCLEOTIDE SEQUENCE [LARGE SCALE GENOMIC DNA]</scope>
    <source>
        <strain evidence="8 9">DCY99</strain>
        <plasmid evidence="9">Plasmid</plasmid>
    </source>
</reference>
<dbReference type="InterPro" id="IPR002104">
    <property type="entry name" value="Integrase_catalytic"/>
</dbReference>
<protein>
    <submittedName>
        <fullName evidence="8">Recombinase XerD</fullName>
    </submittedName>
</protein>
<evidence type="ECO:0000256" key="2">
    <source>
        <dbReference type="ARBA" id="ARBA00022908"/>
    </source>
</evidence>
<feature type="domain" description="Core-binding (CB)" evidence="7">
    <location>
        <begin position="29"/>
        <end position="123"/>
    </location>
</feature>
<evidence type="ECO:0000313" key="9">
    <source>
        <dbReference type="Proteomes" id="UP000094256"/>
    </source>
</evidence>
<dbReference type="Gene3D" id="1.10.150.130">
    <property type="match status" value="1"/>
</dbReference>
<dbReference type="Proteomes" id="UP000094256">
    <property type="component" value="Plasmid unnamed"/>
</dbReference>
<dbReference type="EMBL" id="CP014169">
    <property type="protein sequence ID" value="AOH87303.1"/>
    <property type="molecule type" value="Genomic_DNA"/>
</dbReference>
<dbReference type="AlphaFoldDB" id="A0A1B3ZIQ0"/>
<dbReference type="SUPFAM" id="SSF56349">
    <property type="entry name" value="DNA breaking-rejoining enzymes"/>
    <property type="match status" value="1"/>
</dbReference>
<dbReference type="RefSeq" id="WP_069207866.1">
    <property type="nucleotide sequence ID" value="NZ_CP014169.1"/>
</dbReference>
<dbReference type="CDD" id="cd00397">
    <property type="entry name" value="DNA_BRE_C"/>
    <property type="match status" value="1"/>
</dbReference>
<dbReference type="GO" id="GO:0003677">
    <property type="term" value="F:DNA binding"/>
    <property type="evidence" value="ECO:0007669"/>
    <property type="project" value="UniProtKB-UniRule"/>
</dbReference>
<evidence type="ECO:0000256" key="1">
    <source>
        <dbReference type="ARBA" id="ARBA00008857"/>
    </source>
</evidence>
<gene>
    <name evidence="8" type="ORF">AWL63_23510</name>
</gene>
<dbReference type="OrthoDB" id="4020134at2"/>
<dbReference type="InterPro" id="IPR044068">
    <property type="entry name" value="CB"/>
</dbReference>
<keyword evidence="2" id="KW-0229">DNA integration</keyword>
<dbReference type="PROSITE" id="PS51900">
    <property type="entry name" value="CB"/>
    <property type="match status" value="1"/>
</dbReference>
<keyword evidence="3 5" id="KW-0238">DNA-binding</keyword>
<dbReference type="GO" id="GO:0006310">
    <property type="term" value="P:DNA recombination"/>
    <property type="evidence" value="ECO:0007669"/>
    <property type="project" value="UniProtKB-KW"/>
</dbReference>
<dbReference type="Gene3D" id="1.10.443.10">
    <property type="entry name" value="Intergrase catalytic core"/>
    <property type="match status" value="1"/>
</dbReference>
<dbReference type="Pfam" id="PF00589">
    <property type="entry name" value="Phage_integrase"/>
    <property type="match status" value="1"/>
</dbReference>
<dbReference type="GO" id="GO:0015074">
    <property type="term" value="P:DNA integration"/>
    <property type="evidence" value="ECO:0007669"/>
    <property type="project" value="UniProtKB-KW"/>
</dbReference>
<comment type="similarity">
    <text evidence="1">Belongs to the 'phage' integrase family.</text>
</comment>
<evidence type="ECO:0000256" key="5">
    <source>
        <dbReference type="PROSITE-ProRule" id="PRU01248"/>
    </source>
</evidence>
<dbReference type="InterPro" id="IPR013762">
    <property type="entry name" value="Integrase-like_cat_sf"/>
</dbReference>
<evidence type="ECO:0000256" key="4">
    <source>
        <dbReference type="ARBA" id="ARBA00023172"/>
    </source>
</evidence>
<evidence type="ECO:0000259" key="6">
    <source>
        <dbReference type="PROSITE" id="PS51898"/>
    </source>
</evidence>
<sequence length="386" mass="43887">MADLLFTTDAFEAQGRQVPGIPMLLDHEMRLIEPACSWLLHISLIRGRTRSRQTWRTYGEALYDWWQTLEANGWSWDSVRFHEVAAYRDRMLTSRSEHTGRPFARATINGRLRTIAQFYRWSVDHGLIDSAPFSSEDVSVARWRPAPALVHIDARGGIQSANALLLREHSTLPKPMPPADIRRILQGRTARDRLIIEWAALTGMRRMEIAGLERSSISGSQTRDAGGSQIVPVRLTTTKGDRSRLVYPPLRLVDRTLAYVREERAVIVRRARERDPDYQEPEQVFITLRGTKMSPRRIGAMFSDAAHKAEVDATFHSLRHTFAGVMLRTLQRQAIDHPEMNPLLALQTILGHADLATTAIYLRMVAIDLEAVELALDDLFDLTQPV</sequence>
<keyword evidence="8" id="KW-0614">Plasmid</keyword>
<organism evidence="8 9">
    <name type="scientific">Sphingomonas panacis</name>
    <dbReference type="NCBI Taxonomy" id="1560345"/>
    <lineage>
        <taxon>Bacteria</taxon>
        <taxon>Pseudomonadati</taxon>
        <taxon>Pseudomonadota</taxon>
        <taxon>Alphaproteobacteria</taxon>
        <taxon>Sphingomonadales</taxon>
        <taxon>Sphingomonadaceae</taxon>
        <taxon>Sphingomonas</taxon>
    </lineage>
</organism>